<dbReference type="InterPro" id="IPR013320">
    <property type="entry name" value="ConA-like_dom_sf"/>
</dbReference>
<comment type="caution">
    <text evidence="7">The sequence shown here is derived from an EMBL/GenBank/DDBJ whole genome shotgun (WGS) entry which is preliminary data.</text>
</comment>
<dbReference type="InterPro" id="IPR006558">
    <property type="entry name" value="LamG-like"/>
</dbReference>
<evidence type="ECO:0000259" key="5">
    <source>
        <dbReference type="SMART" id="SM00458"/>
    </source>
</evidence>
<keyword evidence="8" id="KW-1185">Reference proteome</keyword>
<feature type="domain" description="LamG-like jellyroll fold" evidence="6">
    <location>
        <begin position="1128"/>
        <end position="1271"/>
    </location>
</feature>
<dbReference type="SMART" id="SM00560">
    <property type="entry name" value="LamGL"/>
    <property type="match status" value="1"/>
</dbReference>
<dbReference type="SUPFAM" id="SSF49899">
    <property type="entry name" value="Concanavalin A-like lectins/glucanases"/>
    <property type="match status" value="1"/>
</dbReference>
<sequence length="1415" mass="145174">MAIAATGAIGLGLLGAPAAHAGTPGNPANTPPATPPAKTAARTAEQQALVDARARAKATGQPVVIDALTTETSITTVKPDGSLTTTTNSEPVRTKRGKAWTQLDATLHRNADGSLSPAVSSNGLTLSGGGSGPLATITTADGKRLAVSAPFALPTPTLSGATATYTGVLPDVDLQVTATPGGAWRDVIVVHTAAAAANPQLKRLHFPIKADGLSVKADTEGNVTLKDGDGKVRFTAATPYQWDSTRPAPAAAGGKAPRALSAFAAPGAADAPAEETSTTERPGRGANVARIAVSAGDTALDLTPDPATFGKGTGPWYLDPYVSATGSTQAYAQVQAYHPTYTYTSGMSNLGLGYCDYSDCTGVGRERIYYQIGTPSQLLGTGAVIHDSTLLLQATSASAPSGPTVVNVYDSGSIGSGTTWNNQPCGTDSSPGSHCSLVASSQSFTGTGPINLDVTGIINTAVSHGWSNWTLLLAASNENDDRMRHHFSTNPTITTNYDIAPVIDTPRTSPTPSVASTGFTAPCENDPPAWIGAGQSVTLTANNRSPVGLPLLTSFNLWDNDDSTFAWNGTSGWAGGNNPNGVSVNVGSLSDGHQYGWNAKASDTDGSQWGLSSPYTSGCHFRIDRTAPTVSVASADFPPSGTTATPAKFNTDAGTFTVSGTDVLPVGGTRASGVACFRWSTNPTPVTNWRCSDAGVLAPDASGKATFNYTPGTWGTNTLYVQAQDNAGNYSQPSAYSFYAPWKPGSNPVLGDLTGDGKPDLMLTDDNGNLRLVQPTQDPTTAPNISGSAAVSPTGSWKSVQVTHRASLRGGVAVDDLLVHPATDKLMYLYQNDGHGNFNVRTSFYLNGSTTPGPITCTDADGAPVDAAQPGGCPTDLGTDWSHTSQILAIGTVEGENTATPGKTSLLAVINGKLWLFLPGTNNVRLLRRTGTEVSGANWDNVDLIGPGPANGDNQPTLWTRDRTSGVIHAYPLRKNADGSVDYRALADPNAGTVPGTGGVTPAAFPTVGSNGDLTGDGIADLWAVGSDGKLVVWSGTTSSGNATTPVNGFNYRTTLADFRAPLAHWRLNEAAASTTAADTTGLHPLTVQGGAAFGADTVNGKAATVAAFNGSTSALAAGGPVVADTTKSFTVSLWAKANASGGVVISQDGTNASGFQLWPSARSADVIEWRFGMAASDTAGATVDQTDTPNANARVTIGAWTQLTASYNATTGELLLYVNGALASTGLHKGTFNATGPTVLGRFKQNGAPAAFFNGSVAEVSVLPYATSPTTVSPTVIQSGTNPVKCLDDNNAGTANGNPVQVWDCYPGIAAQTWSLNADGTVTNQGKCLDANNGAQVNGTPVQLWDCAGNGNQQWLPTATGGLYNPASGRCLDDPDASTTNGARLQVWSCYDIPAQHWRFASFTPVPVAAQPTT</sequence>
<dbReference type="InterPro" id="IPR035992">
    <property type="entry name" value="Ricin_B-like_lectins"/>
</dbReference>
<dbReference type="Pfam" id="PF00652">
    <property type="entry name" value="Ricin_B_lectin"/>
    <property type="match status" value="1"/>
</dbReference>
<dbReference type="Proteomes" id="UP001596066">
    <property type="component" value="Unassembled WGS sequence"/>
</dbReference>
<proteinExistence type="predicted"/>
<feature type="signal peptide" evidence="4">
    <location>
        <begin position="1"/>
        <end position="21"/>
    </location>
</feature>
<dbReference type="InterPro" id="IPR000772">
    <property type="entry name" value="Ricin_B_lectin"/>
</dbReference>
<keyword evidence="2" id="KW-1015">Disulfide bond</keyword>
<evidence type="ECO:0000256" key="4">
    <source>
        <dbReference type="SAM" id="SignalP"/>
    </source>
</evidence>
<dbReference type="EMBL" id="JBHSOC010000064">
    <property type="protein sequence ID" value="MFC5645180.1"/>
    <property type="molecule type" value="Genomic_DNA"/>
</dbReference>
<evidence type="ECO:0000259" key="6">
    <source>
        <dbReference type="SMART" id="SM00560"/>
    </source>
</evidence>
<dbReference type="PROSITE" id="PS50231">
    <property type="entry name" value="RICIN_B_LECTIN"/>
    <property type="match status" value="1"/>
</dbReference>
<name>A0ABW0VH25_9ACTN</name>
<feature type="region of interest" description="Disordered" evidence="3">
    <location>
        <begin position="21"/>
        <end position="44"/>
    </location>
</feature>
<dbReference type="Gene3D" id="2.80.10.50">
    <property type="match status" value="1"/>
</dbReference>
<organism evidence="7 8">
    <name type="scientific">Kitasatospora cinereorecta</name>
    <dbReference type="NCBI Taxonomy" id="285560"/>
    <lineage>
        <taxon>Bacteria</taxon>
        <taxon>Bacillati</taxon>
        <taxon>Actinomycetota</taxon>
        <taxon>Actinomycetes</taxon>
        <taxon>Kitasatosporales</taxon>
        <taxon>Streptomycetaceae</taxon>
        <taxon>Kitasatospora</taxon>
    </lineage>
</organism>
<dbReference type="RefSeq" id="WP_346144857.1">
    <property type="nucleotide sequence ID" value="NZ_BAAAUA010000018.1"/>
</dbReference>
<evidence type="ECO:0000313" key="8">
    <source>
        <dbReference type="Proteomes" id="UP001596066"/>
    </source>
</evidence>
<evidence type="ECO:0000256" key="1">
    <source>
        <dbReference type="ARBA" id="ARBA00022729"/>
    </source>
</evidence>
<dbReference type="Gene3D" id="2.60.120.200">
    <property type="match status" value="1"/>
</dbReference>
<protein>
    <submittedName>
        <fullName evidence="7">Ricin-type beta-trefoil lectin domain protein</fullName>
    </submittedName>
</protein>
<feature type="chain" id="PRO_5047225679" evidence="4">
    <location>
        <begin position="22"/>
        <end position="1415"/>
    </location>
</feature>
<evidence type="ECO:0000256" key="2">
    <source>
        <dbReference type="ARBA" id="ARBA00023157"/>
    </source>
</evidence>
<evidence type="ECO:0000313" key="7">
    <source>
        <dbReference type="EMBL" id="MFC5645180.1"/>
    </source>
</evidence>
<dbReference type="CDD" id="cd23451">
    <property type="entry name" value="beta-trefoil_Ricin_laminarinase"/>
    <property type="match status" value="1"/>
</dbReference>
<dbReference type="SUPFAM" id="SSF50370">
    <property type="entry name" value="Ricin B-like lectins"/>
    <property type="match status" value="1"/>
</dbReference>
<reference evidence="8" key="1">
    <citation type="journal article" date="2019" name="Int. J. Syst. Evol. Microbiol.">
        <title>The Global Catalogue of Microorganisms (GCM) 10K type strain sequencing project: providing services to taxonomists for standard genome sequencing and annotation.</title>
        <authorList>
            <consortium name="The Broad Institute Genomics Platform"/>
            <consortium name="The Broad Institute Genome Sequencing Center for Infectious Disease"/>
            <person name="Wu L."/>
            <person name="Ma J."/>
        </authorList>
    </citation>
    <scope>NUCLEOTIDE SEQUENCE [LARGE SCALE GENOMIC DNA]</scope>
    <source>
        <strain evidence="8">CGMCC 4.1622</strain>
    </source>
</reference>
<feature type="region of interest" description="Disordered" evidence="3">
    <location>
        <begin position="264"/>
        <end position="283"/>
    </location>
</feature>
<keyword evidence="1 4" id="KW-0732">Signal</keyword>
<feature type="domain" description="Ricin B lectin" evidence="5">
    <location>
        <begin position="1274"/>
        <end position="1402"/>
    </location>
</feature>
<gene>
    <name evidence="7" type="ORF">ACFPZF_27995</name>
</gene>
<accession>A0ABW0VH25</accession>
<dbReference type="SMART" id="SM00458">
    <property type="entry name" value="RICIN"/>
    <property type="match status" value="1"/>
</dbReference>
<evidence type="ECO:0000256" key="3">
    <source>
        <dbReference type="SAM" id="MobiDB-lite"/>
    </source>
</evidence>